<protein>
    <recommendedName>
        <fullName evidence="3">Ribbon-helix-helix protein, copG family</fullName>
    </recommendedName>
</protein>
<dbReference type="KEGG" id="kse:Ksed_02200"/>
<evidence type="ECO:0000313" key="1">
    <source>
        <dbReference type="EMBL" id="ACV05305.1"/>
    </source>
</evidence>
<accession>C7NJH5</accession>
<dbReference type="EMBL" id="CP001686">
    <property type="protein sequence ID" value="ACV05305.1"/>
    <property type="molecule type" value="Genomic_DNA"/>
</dbReference>
<dbReference type="Proteomes" id="UP000006666">
    <property type="component" value="Chromosome"/>
</dbReference>
<proteinExistence type="predicted"/>
<dbReference type="AlphaFoldDB" id="C7NJH5"/>
<reference evidence="1 2" key="1">
    <citation type="journal article" date="2009" name="Stand. Genomic Sci.">
        <title>Complete genome sequence of Kytococcus sedentarius type strain (541).</title>
        <authorList>
            <person name="Sims D."/>
            <person name="Brettin T."/>
            <person name="Detter J.C."/>
            <person name="Han C."/>
            <person name="Lapidus A."/>
            <person name="Copeland A."/>
            <person name="Glavina Del Rio T."/>
            <person name="Nolan M."/>
            <person name="Chen F."/>
            <person name="Lucas S."/>
            <person name="Tice H."/>
            <person name="Cheng J.F."/>
            <person name="Bruce D."/>
            <person name="Goodwin L."/>
            <person name="Pitluck S."/>
            <person name="Ovchinnikova G."/>
            <person name="Pati A."/>
            <person name="Ivanova N."/>
            <person name="Mavrommatis K."/>
            <person name="Chen A."/>
            <person name="Palaniappan K."/>
            <person name="D'haeseleer P."/>
            <person name="Chain P."/>
            <person name="Bristow J."/>
            <person name="Eisen J.A."/>
            <person name="Markowitz V."/>
            <person name="Hugenholtz P."/>
            <person name="Schneider S."/>
            <person name="Goker M."/>
            <person name="Pukall R."/>
            <person name="Kyrpides N.C."/>
            <person name="Klenk H.P."/>
        </authorList>
    </citation>
    <scope>NUCLEOTIDE SEQUENCE [LARGE SCALE GENOMIC DNA]</scope>
    <source>
        <strain evidence="2">ATCC 14392 / DSM 20547 / JCM 11482 / CCUG 33030 / NBRC 15357 / NCTC 11040 / CCM 314 / 541</strain>
    </source>
</reference>
<gene>
    <name evidence="1" type="ordered locus">Ksed_02200</name>
</gene>
<name>C7NJH5_KYTSD</name>
<dbReference type="STRING" id="478801.Ksed_02200"/>
<evidence type="ECO:0000313" key="2">
    <source>
        <dbReference type="Proteomes" id="UP000006666"/>
    </source>
</evidence>
<keyword evidence="2" id="KW-1185">Reference proteome</keyword>
<sequence>MQLLLDERRITLLRERATERGVSVSTVVRDAIDASFEDDDMARRAQAARDFLALTADNARHEAAEPADLKRAVHDAMDAELIAKLERL</sequence>
<evidence type="ECO:0008006" key="3">
    <source>
        <dbReference type="Google" id="ProtNLM"/>
    </source>
</evidence>
<dbReference type="HOGENOM" id="CLU_2465025_0_0_11"/>
<organism evidence="1 2">
    <name type="scientific">Kytococcus sedentarius (strain ATCC 14392 / DSM 20547 / JCM 11482 / CCUG 33030 / NBRC 15357 / NCTC 11040 / CCM 314 / 541)</name>
    <name type="common">Micrococcus sedentarius</name>
    <dbReference type="NCBI Taxonomy" id="478801"/>
    <lineage>
        <taxon>Bacteria</taxon>
        <taxon>Bacillati</taxon>
        <taxon>Actinomycetota</taxon>
        <taxon>Actinomycetes</taxon>
        <taxon>Micrococcales</taxon>
        <taxon>Kytococcaceae</taxon>
        <taxon>Kytococcus</taxon>
    </lineage>
</organism>